<keyword evidence="2" id="KW-0090">Biological rhythms</keyword>
<evidence type="ECO:0000313" key="6">
    <source>
        <dbReference type="Proteomes" id="UP000095300"/>
    </source>
</evidence>
<dbReference type="KEGG" id="scac:106090854"/>
<dbReference type="AlphaFoldDB" id="A0A1I8PH72"/>
<feature type="signal peptide" evidence="4">
    <location>
        <begin position="1"/>
        <end position="25"/>
    </location>
</feature>
<name>A0A1I8PH72_STOCA</name>
<reference evidence="5" key="1">
    <citation type="submission" date="2020-05" db="UniProtKB">
        <authorList>
            <consortium name="EnsemblMetazoa"/>
        </authorList>
    </citation>
    <scope>IDENTIFICATION</scope>
    <source>
        <strain evidence="5">USDA</strain>
    </source>
</reference>
<dbReference type="EnsemblMetazoa" id="SCAU008051-RA">
    <property type="protein sequence ID" value="SCAU008051-PA"/>
    <property type="gene ID" value="SCAU008051"/>
</dbReference>
<dbReference type="PANTHER" id="PTHR11008">
    <property type="entry name" value="PROTEIN TAKEOUT-LIKE PROTEIN"/>
    <property type="match status" value="1"/>
</dbReference>
<evidence type="ECO:0000256" key="4">
    <source>
        <dbReference type="SAM" id="SignalP"/>
    </source>
</evidence>
<keyword evidence="6" id="KW-1185">Reference proteome</keyword>
<evidence type="ECO:0000313" key="5">
    <source>
        <dbReference type="EnsemblMetazoa" id="SCAU008051-PA"/>
    </source>
</evidence>
<dbReference type="PANTHER" id="PTHR11008:SF32">
    <property type="entry name" value="CIRCADIAN CLOCK-CONTROLLED PROTEIN DAYWAKE-RELATED"/>
    <property type="match status" value="1"/>
</dbReference>
<dbReference type="OrthoDB" id="8190514at2759"/>
<protein>
    <recommendedName>
        <fullName evidence="7">Hemolymph juvenile hormone binding protein</fullName>
    </recommendedName>
</protein>
<gene>
    <name evidence="5" type="primary">106090854</name>
</gene>
<evidence type="ECO:0000256" key="2">
    <source>
        <dbReference type="ARBA" id="ARBA00023108"/>
    </source>
</evidence>
<comment type="similarity">
    <text evidence="3">Belongs to the TO family.</text>
</comment>
<dbReference type="SMART" id="SM00700">
    <property type="entry name" value="JHBP"/>
    <property type="match status" value="1"/>
</dbReference>
<organism evidence="5 6">
    <name type="scientific">Stomoxys calcitrans</name>
    <name type="common">Stable fly</name>
    <name type="synonym">Conops calcitrans</name>
    <dbReference type="NCBI Taxonomy" id="35570"/>
    <lineage>
        <taxon>Eukaryota</taxon>
        <taxon>Metazoa</taxon>
        <taxon>Ecdysozoa</taxon>
        <taxon>Arthropoda</taxon>
        <taxon>Hexapoda</taxon>
        <taxon>Insecta</taxon>
        <taxon>Pterygota</taxon>
        <taxon>Neoptera</taxon>
        <taxon>Endopterygota</taxon>
        <taxon>Diptera</taxon>
        <taxon>Brachycera</taxon>
        <taxon>Muscomorpha</taxon>
        <taxon>Muscoidea</taxon>
        <taxon>Muscidae</taxon>
        <taxon>Stomoxys</taxon>
    </lineage>
</organism>
<dbReference type="GO" id="GO:0005615">
    <property type="term" value="C:extracellular space"/>
    <property type="evidence" value="ECO:0007669"/>
    <property type="project" value="TreeGrafter"/>
</dbReference>
<dbReference type="GO" id="GO:0007623">
    <property type="term" value="P:circadian rhythm"/>
    <property type="evidence" value="ECO:0007669"/>
    <property type="project" value="UniProtKB-ARBA"/>
</dbReference>
<dbReference type="FunFam" id="3.15.10.30:FF:000001">
    <property type="entry name" value="Takeout-like protein 1"/>
    <property type="match status" value="1"/>
</dbReference>
<feature type="chain" id="PRO_5009326658" description="Hemolymph juvenile hormone binding protein" evidence="4">
    <location>
        <begin position="26"/>
        <end position="254"/>
    </location>
</feature>
<dbReference type="Pfam" id="PF06585">
    <property type="entry name" value="JHBP"/>
    <property type="match status" value="1"/>
</dbReference>
<dbReference type="Gene3D" id="3.15.10.30">
    <property type="entry name" value="Haemolymph juvenile hormone binding protein"/>
    <property type="match status" value="1"/>
</dbReference>
<evidence type="ECO:0000256" key="1">
    <source>
        <dbReference type="ARBA" id="ARBA00022729"/>
    </source>
</evidence>
<proteinExistence type="inferred from homology"/>
<accession>A0A1I8PH72</accession>
<dbReference type="InterPro" id="IPR010562">
    <property type="entry name" value="Haemolymph_juvenile_hormone-bd"/>
</dbReference>
<evidence type="ECO:0008006" key="7">
    <source>
        <dbReference type="Google" id="ProtNLM"/>
    </source>
</evidence>
<dbReference type="Proteomes" id="UP000095300">
    <property type="component" value="Unassembled WGS sequence"/>
</dbReference>
<dbReference type="VEuPathDB" id="VectorBase:SCAU008051"/>
<dbReference type="InterPro" id="IPR038606">
    <property type="entry name" value="To_sf"/>
</dbReference>
<sequence>MNEKCVSGSILITAIVWALSLPTHGGELPTEITKCKVGDNDCVRDKIQEICRKYPKGNPSFAFPDISALRMENITITRANDRSPLQLNFKFLHLINYGIETIKILKTTGWTKDPKIIEMEGEIPLLRLVGHYQADGKILLFNLNGEGEASIELADCRVQLKARVKLEKRSDGKNYLKIVKLTVTLEPKKSYSKLENLIKGNKELSDSVNDVINENWRDVWNELRTGTNDVTSQIYFNIIGNVLDVLSYDDFFAE</sequence>
<keyword evidence="1 4" id="KW-0732">Signal</keyword>
<evidence type="ECO:0000256" key="3">
    <source>
        <dbReference type="ARBA" id="ARBA00060902"/>
    </source>
</evidence>